<accession>A0A6L2P4I8</accession>
<keyword evidence="2" id="KW-0808">Transferase</keyword>
<keyword evidence="2" id="KW-0548">Nucleotidyltransferase</keyword>
<organism evidence="2">
    <name type="scientific">Tanacetum cinerariifolium</name>
    <name type="common">Dalmatian daisy</name>
    <name type="synonym">Chrysanthemum cinerariifolium</name>
    <dbReference type="NCBI Taxonomy" id="118510"/>
    <lineage>
        <taxon>Eukaryota</taxon>
        <taxon>Viridiplantae</taxon>
        <taxon>Streptophyta</taxon>
        <taxon>Embryophyta</taxon>
        <taxon>Tracheophyta</taxon>
        <taxon>Spermatophyta</taxon>
        <taxon>Magnoliopsida</taxon>
        <taxon>eudicotyledons</taxon>
        <taxon>Gunneridae</taxon>
        <taxon>Pentapetalae</taxon>
        <taxon>asterids</taxon>
        <taxon>campanulids</taxon>
        <taxon>Asterales</taxon>
        <taxon>Asteraceae</taxon>
        <taxon>Asteroideae</taxon>
        <taxon>Anthemideae</taxon>
        <taxon>Anthemidinae</taxon>
        <taxon>Tanacetum</taxon>
    </lineage>
</organism>
<evidence type="ECO:0000259" key="1">
    <source>
        <dbReference type="Pfam" id="PF17921"/>
    </source>
</evidence>
<keyword evidence="2" id="KW-0695">RNA-directed DNA polymerase</keyword>
<dbReference type="InterPro" id="IPR041588">
    <property type="entry name" value="Integrase_H2C2"/>
</dbReference>
<dbReference type="GO" id="GO:0003964">
    <property type="term" value="F:RNA-directed DNA polymerase activity"/>
    <property type="evidence" value="ECO:0007669"/>
    <property type="project" value="UniProtKB-KW"/>
</dbReference>
<dbReference type="PANTHER" id="PTHR45835:SF99">
    <property type="entry name" value="CHROMO DOMAIN-CONTAINING PROTEIN-RELATED"/>
    <property type="match status" value="1"/>
</dbReference>
<protein>
    <submittedName>
        <fullName evidence="2">Putative reverse transcriptase domain-containing protein</fullName>
    </submittedName>
</protein>
<dbReference type="EMBL" id="BKCJ010010476">
    <property type="protein sequence ID" value="GEU91754.1"/>
    <property type="molecule type" value="Genomic_DNA"/>
</dbReference>
<dbReference type="Pfam" id="PF17921">
    <property type="entry name" value="Integrase_H2C2"/>
    <property type="match status" value="1"/>
</dbReference>
<feature type="domain" description="Integrase zinc-binding" evidence="1">
    <location>
        <begin position="168"/>
        <end position="206"/>
    </location>
</feature>
<proteinExistence type="predicted"/>
<dbReference type="Gene3D" id="1.10.340.70">
    <property type="match status" value="1"/>
</dbReference>
<dbReference type="PANTHER" id="PTHR45835">
    <property type="entry name" value="YALI0A06105P"/>
    <property type="match status" value="1"/>
</dbReference>
<evidence type="ECO:0000313" key="2">
    <source>
        <dbReference type="EMBL" id="GEU91754.1"/>
    </source>
</evidence>
<sequence>MLVQTSLKSHILDAQKEAMKEENLEDEAFLGANKMYKDVKEYYWWLGMKKYIALTTRGHDSIWVVVDRLMKFAHFLPIRKDYNMDKLAQTDGQSERMIHTMEDMLRACVINFGVQTSLKSHILDAQKEAMKEENLEDEAFLGADHKLEMRSNEVGYFNGKAWIPKVNNLRKVVMDKSHKSRYSIHPEANKMYKDVKEYYWWLAIKNSSAEIETNHDGLYDKFAQDDKRA</sequence>
<gene>
    <name evidence="2" type="ORF">Tci_063732</name>
</gene>
<reference evidence="2" key="1">
    <citation type="journal article" date="2019" name="Sci. Rep.">
        <title>Draft genome of Tanacetum cinerariifolium, the natural source of mosquito coil.</title>
        <authorList>
            <person name="Yamashiro T."/>
            <person name="Shiraishi A."/>
            <person name="Satake H."/>
            <person name="Nakayama K."/>
        </authorList>
    </citation>
    <scope>NUCLEOTIDE SEQUENCE</scope>
</reference>
<dbReference type="AlphaFoldDB" id="A0A6L2P4I8"/>
<comment type="caution">
    <text evidence="2">The sequence shown here is derived from an EMBL/GenBank/DDBJ whole genome shotgun (WGS) entry which is preliminary data.</text>
</comment>
<name>A0A6L2P4I8_TANCI</name>